<dbReference type="AlphaFoldDB" id="A0A921QUG9"/>
<dbReference type="EMBL" id="CM027684">
    <property type="protein sequence ID" value="KAG0528434.1"/>
    <property type="molecule type" value="Genomic_DNA"/>
</dbReference>
<feature type="transmembrane region" description="Helical" evidence="2">
    <location>
        <begin position="6"/>
        <end position="25"/>
    </location>
</feature>
<dbReference type="Proteomes" id="UP000807115">
    <property type="component" value="Chromosome 5"/>
</dbReference>
<sequence length="82" mass="9274">MCSLRVILIFLSATVAGFFLIRPGAQRRPIRRRRRRWQGHSQAPSASPFQGWISSENRILDYGGHGKWAVPLAHPCCTTSKI</sequence>
<reference evidence="3" key="2">
    <citation type="submission" date="2020-10" db="EMBL/GenBank/DDBJ databases">
        <authorList>
            <person name="Cooper E.A."/>
            <person name="Brenton Z.W."/>
            <person name="Flinn B.S."/>
            <person name="Jenkins J."/>
            <person name="Shu S."/>
            <person name="Flowers D."/>
            <person name="Luo F."/>
            <person name="Wang Y."/>
            <person name="Xia P."/>
            <person name="Barry K."/>
            <person name="Daum C."/>
            <person name="Lipzen A."/>
            <person name="Yoshinaga Y."/>
            <person name="Schmutz J."/>
            <person name="Saski C."/>
            <person name="Vermerris W."/>
            <person name="Kresovich S."/>
        </authorList>
    </citation>
    <scope>NUCLEOTIDE SEQUENCE</scope>
</reference>
<feature type="region of interest" description="Disordered" evidence="1">
    <location>
        <begin position="29"/>
        <end position="50"/>
    </location>
</feature>
<keyword evidence="2" id="KW-0812">Transmembrane</keyword>
<proteinExistence type="predicted"/>
<evidence type="ECO:0000256" key="2">
    <source>
        <dbReference type="SAM" id="Phobius"/>
    </source>
</evidence>
<organism evidence="3 4">
    <name type="scientific">Sorghum bicolor</name>
    <name type="common">Sorghum</name>
    <name type="synonym">Sorghum vulgare</name>
    <dbReference type="NCBI Taxonomy" id="4558"/>
    <lineage>
        <taxon>Eukaryota</taxon>
        <taxon>Viridiplantae</taxon>
        <taxon>Streptophyta</taxon>
        <taxon>Embryophyta</taxon>
        <taxon>Tracheophyta</taxon>
        <taxon>Spermatophyta</taxon>
        <taxon>Magnoliopsida</taxon>
        <taxon>Liliopsida</taxon>
        <taxon>Poales</taxon>
        <taxon>Poaceae</taxon>
        <taxon>PACMAD clade</taxon>
        <taxon>Panicoideae</taxon>
        <taxon>Andropogonodae</taxon>
        <taxon>Andropogoneae</taxon>
        <taxon>Sorghinae</taxon>
        <taxon>Sorghum</taxon>
    </lineage>
</organism>
<protein>
    <submittedName>
        <fullName evidence="3">Uncharacterized protein</fullName>
    </submittedName>
</protein>
<comment type="caution">
    <text evidence="3">The sequence shown here is derived from an EMBL/GenBank/DDBJ whole genome shotgun (WGS) entry which is preliminary data.</text>
</comment>
<name>A0A921QUG9_SORBI</name>
<feature type="compositionally biased region" description="Polar residues" evidence="1">
    <location>
        <begin position="39"/>
        <end position="50"/>
    </location>
</feature>
<accession>A0A921QUG9</accession>
<gene>
    <name evidence="3" type="ORF">BDA96_05G011300</name>
</gene>
<feature type="compositionally biased region" description="Basic residues" evidence="1">
    <location>
        <begin position="29"/>
        <end position="38"/>
    </location>
</feature>
<reference evidence="3" key="1">
    <citation type="journal article" date="2019" name="BMC Genomics">
        <title>A new reference genome for Sorghum bicolor reveals high levels of sequence similarity between sweet and grain genotypes: implications for the genetics of sugar metabolism.</title>
        <authorList>
            <person name="Cooper E.A."/>
            <person name="Brenton Z.W."/>
            <person name="Flinn B.S."/>
            <person name="Jenkins J."/>
            <person name="Shu S."/>
            <person name="Flowers D."/>
            <person name="Luo F."/>
            <person name="Wang Y."/>
            <person name="Xia P."/>
            <person name="Barry K."/>
            <person name="Daum C."/>
            <person name="Lipzen A."/>
            <person name="Yoshinaga Y."/>
            <person name="Schmutz J."/>
            <person name="Saski C."/>
            <person name="Vermerris W."/>
            <person name="Kresovich S."/>
        </authorList>
    </citation>
    <scope>NUCLEOTIDE SEQUENCE</scope>
</reference>
<evidence type="ECO:0000313" key="4">
    <source>
        <dbReference type="Proteomes" id="UP000807115"/>
    </source>
</evidence>
<evidence type="ECO:0000313" key="3">
    <source>
        <dbReference type="EMBL" id="KAG0528434.1"/>
    </source>
</evidence>
<evidence type="ECO:0000256" key="1">
    <source>
        <dbReference type="SAM" id="MobiDB-lite"/>
    </source>
</evidence>
<keyword evidence="2" id="KW-1133">Transmembrane helix</keyword>
<keyword evidence="2" id="KW-0472">Membrane</keyword>